<evidence type="ECO:0008006" key="4">
    <source>
        <dbReference type="Google" id="ProtNLM"/>
    </source>
</evidence>
<feature type="signal peptide" evidence="1">
    <location>
        <begin position="1"/>
        <end position="21"/>
    </location>
</feature>
<reference evidence="2 3" key="1">
    <citation type="submission" date="2018-06" db="EMBL/GenBank/DDBJ databases">
        <title>The genome of Pseudomonas putida NX-1, a lignin degrader.</title>
        <authorList>
            <person name="Xu Z."/>
        </authorList>
    </citation>
    <scope>NUCLEOTIDE SEQUENCE [LARGE SCALE GENOMIC DNA]</scope>
    <source>
        <strain evidence="2 3">NX-1</strain>
    </source>
</reference>
<dbReference type="RefSeq" id="WP_063545628.1">
    <property type="nucleotide sequence ID" value="NZ_CP011789.1"/>
</dbReference>
<keyword evidence="1" id="KW-0732">Signal</keyword>
<evidence type="ECO:0000313" key="3">
    <source>
        <dbReference type="Proteomes" id="UP000251617"/>
    </source>
</evidence>
<dbReference type="Pfam" id="PF10972">
    <property type="entry name" value="CsiV"/>
    <property type="match status" value="1"/>
</dbReference>
<sequence length="191" mass="20879">MRAIRCLTLLLSLIAPVTAFAEGPYQVEILLLRQNAVPAVTSPFAPENWSAGAPRLAKDAERPLALVDEATRLQATADYTVLLHKAWQQQVGSEPSRIAVGAGDEQFGHFPIEGNLSIAEGRFTRIEANFWVNDLDGNGSVLRSEQFKQSNSNVKNGQLTFLDGGHLALLIRVAPAGMRKLPTMDPEMMEQ</sequence>
<protein>
    <recommendedName>
        <fullName evidence="4">Peptidoglycan-binding protein CsiV</fullName>
    </recommendedName>
</protein>
<dbReference type="Proteomes" id="UP000251617">
    <property type="component" value="Chromosome"/>
</dbReference>
<proteinExistence type="predicted"/>
<dbReference type="InterPro" id="IPR021241">
    <property type="entry name" value="CsiV"/>
</dbReference>
<dbReference type="EMBL" id="CP030750">
    <property type="protein sequence ID" value="AXA25956.1"/>
    <property type="molecule type" value="Genomic_DNA"/>
</dbReference>
<accession>A0AAD0PF69</accession>
<name>A0AAD0PF69_PSEPU</name>
<dbReference type="AlphaFoldDB" id="A0AAD0PF69"/>
<evidence type="ECO:0000256" key="1">
    <source>
        <dbReference type="SAM" id="SignalP"/>
    </source>
</evidence>
<gene>
    <name evidence="2" type="ORF">C1S65_18240</name>
</gene>
<feature type="chain" id="PRO_5042117279" description="Peptidoglycan-binding protein CsiV" evidence="1">
    <location>
        <begin position="22"/>
        <end position="191"/>
    </location>
</feature>
<organism evidence="2 3">
    <name type="scientific">Pseudomonas putida</name>
    <name type="common">Arthrobacter siderocapsulatus</name>
    <dbReference type="NCBI Taxonomy" id="303"/>
    <lineage>
        <taxon>Bacteria</taxon>
        <taxon>Pseudomonadati</taxon>
        <taxon>Pseudomonadota</taxon>
        <taxon>Gammaproteobacteria</taxon>
        <taxon>Pseudomonadales</taxon>
        <taxon>Pseudomonadaceae</taxon>
        <taxon>Pseudomonas</taxon>
    </lineage>
</organism>
<evidence type="ECO:0000313" key="2">
    <source>
        <dbReference type="EMBL" id="AXA25956.1"/>
    </source>
</evidence>